<keyword evidence="3" id="KW-0597">Phosphoprotein</keyword>
<dbReference type="InterPro" id="IPR013767">
    <property type="entry name" value="PAS_fold"/>
</dbReference>
<feature type="domain" description="PAS" evidence="11">
    <location>
        <begin position="325"/>
        <end position="386"/>
    </location>
</feature>
<evidence type="ECO:0000256" key="1">
    <source>
        <dbReference type="ARBA" id="ARBA00000085"/>
    </source>
</evidence>
<dbReference type="Gene3D" id="3.30.450.40">
    <property type="match status" value="1"/>
</dbReference>
<evidence type="ECO:0000256" key="2">
    <source>
        <dbReference type="ARBA" id="ARBA00012438"/>
    </source>
</evidence>
<dbReference type="PANTHER" id="PTHR43065:SF50">
    <property type="entry name" value="HISTIDINE KINASE"/>
    <property type="match status" value="1"/>
</dbReference>
<keyword evidence="5" id="KW-0547">Nucleotide-binding</keyword>
<feature type="transmembrane region" description="Helical" evidence="9">
    <location>
        <begin position="20"/>
        <end position="41"/>
    </location>
</feature>
<keyword evidence="13" id="KW-1185">Reference proteome</keyword>
<dbReference type="InterPro" id="IPR005467">
    <property type="entry name" value="His_kinase_dom"/>
</dbReference>
<dbReference type="InterPro" id="IPR000014">
    <property type="entry name" value="PAS"/>
</dbReference>
<evidence type="ECO:0000259" key="11">
    <source>
        <dbReference type="PROSITE" id="PS50112"/>
    </source>
</evidence>
<evidence type="ECO:0000256" key="8">
    <source>
        <dbReference type="ARBA" id="ARBA00023012"/>
    </source>
</evidence>
<dbReference type="InterPro" id="IPR036890">
    <property type="entry name" value="HATPase_C_sf"/>
</dbReference>
<dbReference type="InterPro" id="IPR029016">
    <property type="entry name" value="GAF-like_dom_sf"/>
</dbReference>
<dbReference type="InterPro" id="IPR003594">
    <property type="entry name" value="HATPase_dom"/>
</dbReference>
<evidence type="ECO:0000256" key="9">
    <source>
        <dbReference type="SAM" id="Phobius"/>
    </source>
</evidence>
<keyword evidence="7" id="KW-0067">ATP-binding</keyword>
<evidence type="ECO:0000256" key="6">
    <source>
        <dbReference type="ARBA" id="ARBA00022777"/>
    </source>
</evidence>
<dbReference type="GO" id="GO:0000160">
    <property type="term" value="P:phosphorelay signal transduction system"/>
    <property type="evidence" value="ECO:0007669"/>
    <property type="project" value="UniProtKB-KW"/>
</dbReference>
<reference evidence="12" key="1">
    <citation type="submission" date="2021-03" db="EMBL/GenBank/DDBJ databases">
        <title>Whole genome shotgun sequence of Actinoplanes auranticolor NBRC 12245.</title>
        <authorList>
            <person name="Komaki H."/>
            <person name="Tamura T."/>
        </authorList>
    </citation>
    <scope>NUCLEOTIDE SEQUENCE</scope>
    <source>
        <strain evidence="12">NBRC 12245</strain>
    </source>
</reference>
<feature type="transmembrane region" description="Helical" evidence="9">
    <location>
        <begin position="48"/>
        <end position="65"/>
    </location>
</feature>
<evidence type="ECO:0000313" key="12">
    <source>
        <dbReference type="EMBL" id="GIM63941.1"/>
    </source>
</evidence>
<dbReference type="GO" id="GO:0004673">
    <property type="term" value="F:protein histidine kinase activity"/>
    <property type="evidence" value="ECO:0007669"/>
    <property type="project" value="UniProtKB-EC"/>
</dbReference>
<comment type="caution">
    <text evidence="12">The sequence shown here is derived from an EMBL/GenBank/DDBJ whole genome shotgun (WGS) entry which is preliminary data.</text>
</comment>
<evidence type="ECO:0000256" key="4">
    <source>
        <dbReference type="ARBA" id="ARBA00022679"/>
    </source>
</evidence>
<feature type="domain" description="Histidine kinase" evidence="10">
    <location>
        <begin position="460"/>
        <end position="712"/>
    </location>
</feature>
<accession>A0A919VPF9</accession>
<dbReference type="Proteomes" id="UP000681340">
    <property type="component" value="Unassembled WGS sequence"/>
</dbReference>
<keyword evidence="9" id="KW-0812">Transmembrane</keyword>
<dbReference type="InterPro" id="IPR035965">
    <property type="entry name" value="PAS-like_dom_sf"/>
</dbReference>
<dbReference type="GO" id="GO:0005524">
    <property type="term" value="F:ATP binding"/>
    <property type="evidence" value="ECO:0007669"/>
    <property type="project" value="UniProtKB-KW"/>
</dbReference>
<dbReference type="Pfam" id="PF00989">
    <property type="entry name" value="PAS"/>
    <property type="match status" value="1"/>
</dbReference>
<gene>
    <name evidence="12" type="ORF">Aau02nite_07280</name>
</gene>
<dbReference type="PANTHER" id="PTHR43065">
    <property type="entry name" value="SENSOR HISTIDINE KINASE"/>
    <property type="match status" value="1"/>
</dbReference>
<sequence>MAGGALWARRWLRSTDTMLGQIRTLFLGILLVWPLFGLWGLSGHRSALAVPAVVGALVVVGWLYAGYRRQRFPAWSWIFEGACVCLVAAGSNFGITVGLCIVWVNFRSLYGRLREKILAVLVICAIMSIGVVQFDIPAGVAIPLFCTALISLGVNHVLARGSSARDRSADREGTLASAGGGLVASTTRGEAMDVTLGAALSMDRAASAALIFTVTGPRLHVIAAAGHVGSEAAGWVTELAMLPAQTRAALRPGGYAMVCDEAAAEVTEVLRLPPHAVVMLAPMAAHGDVFGMLVLALDRRPTDDLSASMTTLADEAALTLDQLLSRSRLSIVVEHSADALILAGEAGQIRFVNPAAEMMLACPGEELVGSDIWSLVHESDVAALRDVASSFERPAATPCRIRGRASADWTDVEALIEYVSEHDGSRSIVFTARDVSERHRLELELRHAQKLESVGRLAAGIAHEINTPIQFVGDNVRFLDTAFTDLDRLLGAYRELVATAQAQGDIETALRELDAVATEVDIEFVMEEVPVAISQTLEGINRVAHIVRAMKAFGHPGTEEKSRADLNEAIRNTIVVANNEIKYTADVETDLGDLPLVHCHLGDINQVVLNLVVNAAHAIGAADRGRGTIRISTRLDDGYAVIEVADTGTGVPPEIADKLFDPFFTTKEVGTGTGQGLALVRTLVADRHGGTIDFTSAVGAGTVFTVRLPVAGLDEPQPAGQLAEASR</sequence>
<dbReference type="SMART" id="SM00387">
    <property type="entry name" value="HATPase_c"/>
    <property type="match status" value="1"/>
</dbReference>
<dbReference type="CDD" id="cd00130">
    <property type="entry name" value="PAS"/>
    <property type="match status" value="1"/>
</dbReference>
<dbReference type="InterPro" id="IPR004358">
    <property type="entry name" value="Sig_transdc_His_kin-like_C"/>
</dbReference>
<dbReference type="Pfam" id="PF02518">
    <property type="entry name" value="HATPase_c"/>
    <property type="match status" value="1"/>
</dbReference>
<dbReference type="NCBIfam" id="TIGR00229">
    <property type="entry name" value="sensory_box"/>
    <property type="match status" value="1"/>
</dbReference>
<feature type="transmembrane region" description="Helical" evidence="9">
    <location>
        <begin position="77"/>
        <end position="105"/>
    </location>
</feature>
<keyword evidence="6" id="KW-0418">Kinase</keyword>
<evidence type="ECO:0000313" key="13">
    <source>
        <dbReference type="Proteomes" id="UP000681340"/>
    </source>
</evidence>
<organism evidence="12 13">
    <name type="scientific">Actinoplanes auranticolor</name>
    <dbReference type="NCBI Taxonomy" id="47988"/>
    <lineage>
        <taxon>Bacteria</taxon>
        <taxon>Bacillati</taxon>
        <taxon>Actinomycetota</taxon>
        <taxon>Actinomycetes</taxon>
        <taxon>Micromonosporales</taxon>
        <taxon>Micromonosporaceae</taxon>
        <taxon>Actinoplanes</taxon>
    </lineage>
</organism>
<evidence type="ECO:0000256" key="5">
    <source>
        <dbReference type="ARBA" id="ARBA00022741"/>
    </source>
</evidence>
<evidence type="ECO:0000259" key="10">
    <source>
        <dbReference type="PROSITE" id="PS50109"/>
    </source>
</evidence>
<evidence type="ECO:0000256" key="3">
    <source>
        <dbReference type="ARBA" id="ARBA00022553"/>
    </source>
</evidence>
<comment type="catalytic activity">
    <reaction evidence="1">
        <text>ATP + protein L-histidine = ADP + protein N-phospho-L-histidine.</text>
        <dbReference type="EC" id="2.7.13.3"/>
    </reaction>
</comment>
<keyword evidence="4" id="KW-0808">Transferase</keyword>
<dbReference type="Gene3D" id="1.10.287.130">
    <property type="match status" value="1"/>
</dbReference>
<evidence type="ECO:0000256" key="7">
    <source>
        <dbReference type="ARBA" id="ARBA00022840"/>
    </source>
</evidence>
<dbReference type="SUPFAM" id="SSF55785">
    <property type="entry name" value="PYP-like sensor domain (PAS domain)"/>
    <property type="match status" value="1"/>
</dbReference>
<dbReference type="SMART" id="SM00091">
    <property type="entry name" value="PAS"/>
    <property type="match status" value="1"/>
</dbReference>
<protein>
    <recommendedName>
        <fullName evidence="2">histidine kinase</fullName>
        <ecNumber evidence="2">2.7.13.3</ecNumber>
    </recommendedName>
</protein>
<name>A0A919VPF9_9ACTN</name>
<dbReference type="Gene3D" id="3.30.450.20">
    <property type="entry name" value="PAS domain"/>
    <property type="match status" value="1"/>
</dbReference>
<dbReference type="AlphaFoldDB" id="A0A919VPF9"/>
<dbReference type="GO" id="GO:0006355">
    <property type="term" value="P:regulation of DNA-templated transcription"/>
    <property type="evidence" value="ECO:0007669"/>
    <property type="project" value="InterPro"/>
</dbReference>
<dbReference type="PROSITE" id="PS50109">
    <property type="entry name" value="HIS_KIN"/>
    <property type="match status" value="1"/>
</dbReference>
<dbReference type="PRINTS" id="PR00344">
    <property type="entry name" value="BCTRLSENSOR"/>
</dbReference>
<dbReference type="EMBL" id="BOQL01000006">
    <property type="protein sequence ID" value="GIM63941.1"/>
    <property type="molecule type" value="Genomic_DNA"/>
</dbReference>
<feature type="transmembrane region" description="Helical" evidence="9">
    <location>
        <begin position="117"/>
        <end position="134"/>
    </location>
</feature>
<dbReference type="EC" id="2.7.13.3" evidence="2"/>
<dbReference type="Gene3D" id="3.30.565.10">
    <property type="entry name" value="Histidine kinase-like ATPase, C-terminal domain"/>
    <property type="match status" value="1"/>
</dbReference>
<keyword evidence="9" id="KW-0472">Membrane</keyword>
<dbReference type="SUPFAM" id="SSF55874">
    <property type="entry name" value="ATPase domain of HSP90 chaperone/DNA topoisomerase II/histidine kinase"/>
    <property type="match status" value="1"/>
</dbReference>
<proteinExistence type="predicted"/>
<keyword evidence="8" id="KW-0902">Two-component regulatory system</keyword>
<keyword evidence="9" id="KW-1133">Transmembrane helix</keyword>
<dbReference type="PROSITE" id="PS50112">
    <property type="entry name" value="PAS"/>
    <property type="match status" value="1"/>
</dbReference>